<dbReference type="GO" id="GO:0016987">
    <property type="term" value="F:sigma factor activity"/>
    <property type="evidence" value="ECO:0007669"/>
    <property type="project" value="UniProtKB-KW"/>
</dbReference>
<accession>A0A2S8GRQ8</accession>
<dbReference type="InterPro" id="IPR013324">
    <property type="entry name" value="RNA_pol_sigma_r3/r4-like"/>
</dbReference>
<sequence length="200" mass="22821">MSLWPDTHESLICRVKNPQDSVAWNQFMAIYRPVVFRLARKKGLQHADAEDLTQRVFVSIARAVGDWKPEEGGPRFRNWLGRIARNAILNALSREKPDKGAGSTTVDALLDAVSAEEDAETCLFREARLEAFRWAAARVQMMVQPETWNMFRLTAIEGRSVEEVAQQLNKTTGAVYIARCRVMQRIKDKVDEISDIWSNE</sequence>
<dbReference type="GO" id="GO:0006352">
    <property type="term" value="P:DNA-templated transcription initiation"/>
    <property type="evidence" value="ECO:0007669"/>
    <property type="project" value="InterPro"/>
</dbReference>
<dbReference type="InterPro" id="IPR014284">
    <property type="entry name" value="RNA_pol_sigma-70_dom"/>
</dbReference>
<keyword evidence="3" id="KW-0731">Sigma factor</keyword>
<feature type="domain" description="RNA polymerase sigma-70 region 2" evidence="6">
    <location>
        <begin position="31"/>
        <end position="96"/>
    </location>
</feature>
<dbReference type="NCBIfam" id="TIGR02937">
    <property type="entry name" value="sigma70-ECF"/>
    <property type="match status" value="1"/>
</dbReference>
<dbReference type="Proteomes" id="UP000237819">
    <property type="component" value="Unassembled WGS sequence"/>
</dbReference>
<organism evidence="7 8">
    <name type="scientific">Blastopirellula marina</name>
    <dbReference type="NCBI Taxonomy" id="124"/>
    <lineage>
        <taxon>Bacteria</taxon>
        <taxon>Pseudomonadati</taxon>
        <taxon>Planctomycetota</taxon>
        <taxon>Planctomycetia</taxon>
        <taxon>Pirellulales</taxon>
        <taxon>Pirellulaceae</taxon>
        <taxon>Blastopirellula</taxon>
    </lineage>
</organism>
<comment type="caution">
    <text evidence="7">The sequence shown here is derived from an EMBL/GenBank/DDBJ whole genome shotgun (WGS) entry which is preliminary data.</text>
</comment>
<dbReference type="InterPro" id="IPR007627">
    <property type="entry name" value="RNA_pol_sigma70_r2"/>
</dbReference>
<dbReference type="InterPro" id="IPR013325">
    <property type="entry name" value="RNA_pol_sigma_r2"/>
</dbReference>
<evidence type="ECO:0000256" key="2">
    <source>
        <dbReference type="ARBA" id="ARBA00023015"/>
    </source>
</evidence>
<dbReference type="SUPFAM" id="SSF88946">
    <property type="entry name" value="Sigma2 domain of RNA polymerase sigma factors"/>
    <property type="match status" value="1"/>
</dbReference>
<evidence type="ECO:0000259" key="6">
    <source>
        <dbReference type="Pfam" id="PF04542"/>
    </source>
</evidence>
<dbReference type="GO" id="GO:0003677">
    <property type="term" value="F:DNA binding"/>
    <property type="evidence" value="ECO:0007669"/>
    <property type="project" value="UniProtKB-KW"/>
</dbReference>
<evidence type="ECO:0000313" key="7">
    <source>
        <dbReference type="EMBL" id="PQO47110.1"/>
    </source>
</evidence>
<evidence type="ECO:0000256" key="3">
    <source>
        <dbReference type="ARBA" id="ARBA00023082"/>
    </source>
</evidence>
<comment type="similarity">
    <text evidence="1">Belongs to the sigma-70 factor family. ECF subfamily.</text>
</comment>
<dbReference type="AlphaFoldDB" id="A0A2S8GRQ8"/>
<dbReference type="PANTHER" id="PTHR43133">
    <property type="entry name" value="RNA POLYMERASE ECF-TYPE SIGMA FACTO"/>
    <property type="match status" value="1"/>
</dbReference>
<proteinExistence type="inferred from homology"/>
<dbReference type="Gene3D" id="1.10.1740.10">
    <property type="match status" value="1"/>
</dbReference>
<dbReference type="SUPFAM" id="SSF88659">
    <property type="entry name" value="Sigma3 and sigma4 domains of RNA polymerase sigma factors"/>
    <property type="match status" value="1"/>
</dbReference>
<keyword evidence="2" id="KW-0805">Transcription regulation</keyword>
<dbReference type="InterPro" id="IPR039425">
    <property type="entry name" value="RNA_pol_sigma-70-like"/>
</dbReference>
<evidence type="ECO:0000256" key="1">
    <source>
        <dbReference type="ARBA" id="ARBA00010641"/>
    </source>
</evidence>
<keyword evidence="4" id="KW-0238">DNA-binding</keyword>
<gene>
    <name evidence="7" type="ORF">C5Y93_06365</name>
</gene>
<evidence type="ECO:0000313" key="8">
    <source>
        <dbReference type="Proteomes" id="UP000237819"/>
    </source>
</evidence>
<dbReference type="PANTHER" id="PTHR43133:SF8">
    <property type="entry name" value="RNA POLYMERASE SIGMA FACTOR HI_1459-RELATED"/>
    <property type="match status" value="1"/>
</dbReference>
<dbReference type="RefSeq" id="WP_105334560.1">
    <property type="nucleotide sequence ID" value="NZ_PUHZ01000006.1"/>
</dbReference>
<evidence type="ECO:0000256" key="5">
    <source>
        <dbReference type="ARBA" id="ARBA00023163"/>
    </source>
</evidence>
<evidence type="ECO:0000256" key="4">
    <source>
        <dbReference type="ARBA" id="ARBA00023125"/>
    </source>
</evidence>
<dbReference type="EMBL" id="PUHZ01000006">
    <property type="protein sequence ID" value="PQO47110.1"/>
    <property type="molecule type" value="Genomic_DNA"/>
</dbReference>
<protein>
    <submittedName>
        <fullName evidence="7">RNA polymerase subunit sigma</fullName>
    </submittedName>
</protein>
<dbReference type="OrthoDB" id="258490at2"/>
<reference evidence="7 8" key="1">
    <citation type="submission" date="2018-02" db="EMBL/GenBank/DDBJ databases">
        <title>Comparative genomes isolates from brazilian mangrove.</title>
        <authorList>
            <person name="Araujo J.E."/>
            <person name="Taketani R.G."/>
            <person name="Silva M.C.P."/>
            <person name="Loureco M.V."/>
            <person name="Andreote F.D."/>
        </authorList>
    </citation>
    <scope>NUCLEOTIDE SEQUENCE [LARGE SCALE GENOMIC DNA]</scope>
    <source>
        <strain evidence="7 8">Nap-Phe MGV</strain>
    </source>
</reference>
<name>A0A2S8GRQ8_9BACT</name>
<dbReference type="Pfam" id="PF04542">
    <property type="entry name" value="Sigma70_r2"/>
    <property type="match status" value="1"/>
</dbReference>
<keyword evidence="5" id="KW-0804">Transcription</keyword>